<keyword evidence="1" id="KW-0547">Nucleotide-binding</keyword>
<dbReference type="AlphaFoldDB" id="A0AAU8DFJ7"/>
<proteinExistence type="predicted"/>
<dbReference type="SUPFAM" id="SSF52540">
    <property type="entry name" value="P-loop containing nucleoside triphosphate hydrolases"/>
    <property type="match status" value="1"/>
</dbReference>
<dbReference type="Pfam" id="PF19263">
    <property type="entry name" value="DUF5906"/>
    <property type="match status" value="1"/>
</dbReference>
<evidence type="ECO:0000313" key="4">
    <source>
        <dbReference type="EMBL" id="XCG57757.1"/>
    </source>
</evidence>
<dbReference type="InterPro" id="IPR027417">
    <property type="entry name" value="P-loop_NTPase"/>
</dbReference>
<dbReference type="InterPro" id="IPR006500">
    <property type="entry name" value="Helicase_put_C_phage/plasmid"/>
</dbReference>
<dbReference type="RefSeq" id="WP_353645753.1">
    <property type="nucleotide sequence ID" value="NZ_CP159249.1"/>
</dbReference>
<dbReference type="PROSITE" id="PS51206">
    <property type="entry name" value="SF3_HELICASE_1"/>
    <property type="match status" value="1"/>
</dbReference>
<organism evidence="4">
    <name type="scientific">Mesorhizobium sp. WSM2239</name>
    <dbReference type="NCBI Taxonomy" id="3228852"/>
    <lineage>
        <taxon>Bacteria</taxon>
        <taxon>Pseudomonadati</taxon>
        <taxon>Pseudomonadota</taxon>
        <taxon>Alphaproteobacteria</taxon>
        <taxon>Hyphomicrobiales</taxon>
        <taxon>Phyllobacteriaceae</taxon>
        <taxon>Mesorhizobium</taxon>
    </lineage>
</organism>
<feature type="domain" description="SF3 helicase" evidence="3">
    <location>
        <begin position="518"/>
        <end position="673"/>
    </location>
</feature>
<reference evidence="4" key="1">
    <citation type="submission" date="2024-06" db="EMBL/GenBank/DDBJ databases">
        <title>Mesorhizobium karijinii sp. nov., a symbiont of the iconic Swainsona formosa from arid Australia.</title>
        <authorList>
            <person name="Hill Y.J."/>
            <person name="Watkin E.L.J."/>
            <person name="O'Hara G.W."/>
            <person name="Terpolilli J."/>
            <person name="Tye M.L."/>
            <person name="Kohlmeier M.G."/>
        </authorList>
    </citation>
    <scope>NUCLEOTIDE SEQUENCE</scope>
    <source>
        <strain evidence="4">WSM2239</strain>
    </source>
</reference>
<dbReference type="InterPro" id="IPR015330">
    <property type="entry name" value="DNA_primase/pol_bifunc_N"/>
</dbReference>
<keyword evidence="2" id="KW-0067">ATP-binding</keyword>
<name>A0AAU8DFJ7_9HYPH</name>
<dbReference type="NCBIfam" id="TIGR01613">
    <property type="entry name" value="primase_Cterm"/>
    <property type="match status" value="1"/>
</dbReference>
<evidence type="ECO:0000259" key="3">
    <source>
        <dbReference type="PROSITE" id="PS51206"/>
    </source>
</evidence>
<accession>A0AAU8DFJ7</accession>
<dbReference type="GO" id="GO:0005524">
    <property type="term" value="F:ATP binding"/>
    <property type="evidence" value="ECO:0007669"/>
    <property type="project" value="UniProtKB-KW"/>
</dbReference>
<dbReference type="Gene3D" id="3.30.720.160">
    <property type="entry name" value="Bifunctional DNA primase/polymerase, N-terminal"/>
    <property type="match status" value="1"/>
</dbReference>
<protein>
    <submittedName>
        <fullName evidence="4">Phage/plasmid primase, P4 family</fullName>
    </submittedName>
</protein>
<sequence length="812" mass="91404">MTKIFATEAPKFWALGKPAIPLRVGFKRPWIDAWQVFADRMPTEREQREWLTQKAEGNIGMPMGAASGIVAIDVDSEDPRVLRVVESVLPSSPWKRVGRKGAVYAYRFEGERTFRIKDANGEMLLECLSKGTQIVLPPSIHPDTGKAYAANCHLSEVMGSLPALPKGVETLLREALKAEGIDLSSTGNTKITSFVPAGARDNALVYHAGLLARAVTRAERSLVEAMGEMKAWVEGYTEKVAGDEVSIEKAQLKVVDFLMRDVTGDKRKALPMGWDDGLTEDDKQKLGLTITDENERWDAGRIVDFLVKEFERHVSPDTAGWTHTVEVALDRIARNIELSSLDEERILKFIVSQSKGSYTVVTLRKELAKLRAGEITGTDHSEVARAVIKDLEQYGKLRHNAGQFWQWKGAAWETIDTNDFVKRISEDYGTLPVCRRFSDISQIIKLMAGLLAEPLRTVSLNGVNFANGFLTENMELRKHSPEFGCTYVLPYRFQEDSRCPLFIQMLDDSWGEDADYGDKVMALQEALAATLMGLAPRYQRAFCMIGQAHSGKSRILEILKGLMPEGCHSAVPPTDWGDKFMPAQMADKLVNFAGEVSEKRDIAGDIFKKVICGEEIEAQHKNQPIFKFYPRAAQWFASNHTPKTKDTSDGFNRRWLFLEFPRRVPDEKKVIDIDQIVLAAEREQIVAWAMQSLERLKANKDYTIPSSHLAMIDEMANANNSVRYFLSQSPRLRVGKREHEGISQIRTMGDPLFDEYWSFCTMAGGVQRVARTKFHALMKELAGSFKFEQLKETRSGGYDIVYNYVTVVGMKN</sequence>
<dbReference type="Pfam" id="PF09250">
    <property type="entry name" value="Prim-Pol"/>
    <property type="match status" value="1"/>
</dbReference>
<dbReference type="InterPro" id="IPR014015">
    <property type="entry name" value="Helicase_SF3_DNA-vir"/>
</dbReference>
<dbReference type="SMART" id="SM00943">
    <property type="entry name" value="Prim-Pol"/>
    <property type="match status" value="1"/>
</dbReference>
<dbReference type="SUPFAM" id="SSF56747">
    <property type="entry name" value="Prim-pol domain"/>
    <property type="match status" value="1"/>
</dbReference>
<dbReference type="EMBL" id="CP159249">
    <property type="protein sequence ID" value="XCG57757.1"/>
    <property type="molecule type" value="Genomic_DNA"/>
</dbReference>
<dbReference type="Gene3D" id="3.40.50.300">
    <property type="entry name" value="P-loop containing nucleotide triphosphate hydrolases"/>
    <property type="match status" value="1"/>
</dbReference>
<evidence type="ECO:0000256" key="2">
    <source>
        <dbReference type="ARBA" id="ARBA00022840"/>
    </source>
</evidence>
<gene>
    <name evidence="4" type="ORF">ABVK49_14220</name>
</gene>
<dbReference type="InterPro" id="IPR045455">
    <property type="entry name" value="NrS-1_pol-like_helicase"/>
</dbReference>
<evidence type="ECO:0000256" key="1">
    <source>
        <dbReference type="ARBA" id="ARBA00022741"/>
    </source>
</evidence>